<evidence type="ECO:0000259" key="6">
    <source>
        <dbReference type="PROSITE" id="PS51898"/>
    </source>
</evidence>
<dbReference type="EMBL" id="RXNR01000025">
    <property type="protein sequence ID" value="RTQ92966.1"/>
    <property type="molecule type" value="Genomic_DNA"/>
</dbReference>
<dbReference type="InterPro" id="IPR044068">
    <property type="entry name" value="CB"/>
</dbReference>
<keyword evidence="9" id="KW-1185">Reference proteome</keyword>
<dbReference type="GO" id="GO:0006310">
    <property type="term" value="P:DNA recombination"/>
    <property type="evidence" value="ECO:0007669"/>
    <property type="project" value="UniProtKB-KW"/>
</dbReference>
<keyword evidence="3 5" id="KW-0238">DNA-binding</keyword>
<reference evidence="8 9" key="1">
    <citation type="submission" date="2018-12" db="EMBL/GenBank/DDBJ databases">
        <authorList>
            <person name="Yu L."/>
        </authorList>
    </citation>
    <scope>NUCLEOTIDE SEQUENCE [LARGE SCALE GENOMIC DNA]</scope>
    <source>
        <strain evidence="8 9">S5H2222</strain>
    </source>
</reference>
<dbReference type="GO" id="GO:0003677">
    <property type="term" value="F:DNA binding"/>
    <property type="evidence" value="ECO:0007669"/>
    <property type="project" value="UniProtKB-UniRule"/>
</dbReference>
<name>A0A3S0KJ81_9BACI</name>
<dbReference type="Gene3D" id="1.10.150.130">
    <property type="match status" value="1"/>
</dbReference>
<comment type="caution">
    <text evidence="8">The sequence shown here is derived from an EMBL/GenBank/DDBJ whole genome shotgun (WGS) entry which is preliminary data.</text>
</comment>
<evidence type="ECO:0000259" key="7">
    <source>
        <dbReference type="PROSITE" id="PS51900"/>
    </source>
</evidence>
<protein>
    <submittedName>
        <fullName evidence="8">Recombinase XerD</fullName>
    </submittedName>
</protein>
<dbReference type="PANTHER" id="PTHR30349">
    <property type="entry name" value="PHAGE INTEGRASE-RELATED"/>
    <property type="match status" value="1"/>
</dbReference>
<gene>
    <name evidence="8" type="ORF">EKG35_10505</name>
</gene>
<dbReference type="Gene3D" id="1.10.443.10">
    <property type="entry name" value="Intergrase catalytic core"/>
    <property type="match status" value="1"/>
</dbReference>
<dbReference type="InterPro" id="IPR013762">
    <property type="entry name" value="Integrase-like_cat_sf"/>
</dbReference>
<dbReference type="GO" id="GO:0015074">
    <property type="term" value="P:DNA integration"/>
    <property type="evidence" value="ECO:0007669"/>
    <property type="project" value="UniProtKB-KW"/>
</dbReference>
<evidence type="ECO:0000313" key="9">
    <source>
        <dbReference type="Proteomes" id="UP000276349"/>
    </source>
</evidence>
<dbReference type="Pfam" id="PF00589">
    <property type="entry name" value="Phage_integrase"/>
    <property type="match status" value="1"/>
</dbReference>
<dbReference type="InterPro" id="IPR010998">
    <property type="entry name" value="Integrase_recombinase_N"/>
</dbReference>
<feature type="domain" description="Tyr recombinase" evidence="6">
    <location>
        <begin position="103"/>
        <end position="297"/>
    </location>
</feature>
<feature type="domain" description="Core-binding (CB)" evidence="7">
    <location>
        <begin position="1"/>
        <end position="82"/>
    </location>
</feature>
<accession>A0A3S0KJ81</accession>
<dbReference type="AlphaFoldDB" id="A0A3S0KJ81"/>
<dbReference type="InterPro" id="IPR050090">
    <property type="entry name" value="Tyrosine_recombinase_XerCD"/>
</dbReference>
<evidence type="ECO:0000313" key="8">
    <source>
        <dbReference type="EMBL" id="RTQ92966.1"/>
    </source>
</evidence>
<keyword evidence="2" id="KW-0229">DNA integration</keyword>
<organism evidence="8 9">
    <name type="scientific">Lysinibacillus telephonicus</name>
    <dbReference type="NCBI Taxonomy" id="1714840"/>
    <lineage>
        <taxon>Bacteria</taxon>
        <taxon>Bacillati</taxon>
        <taxon>Bacillota</taxon>
        <taxon>Bacilli</taxon>
        <taxon>Bacillales</taxon>
        <taxon>Bacillaceae</taxon>
        <taxon>Lysinibacillus</taxon>
    </lineage>
</organism>
<evidence type="ECO:0000256" key="1">
    <source>
        <dbReference type="ARBA" id="ARBA00008857"/>
    </source>
</evidence>
<dbReference type="InterPro" id="IPR004107">
    <property type="entry name" value="Integrase_SAM-like_N"/>
</dbReference>
<dbReference type="InterPro" id="IPR002104">
    <property type="entry name" value="Integrase_catalytic"/>
</dbReference>
<proteinExistence type="inferred from homology"/>
<dbReference type="InterPro" id="IPR011010">
    <property type="entry name" value="DNA_brk_join_enz"/>
</dbReference>
<dbReference type="PROSITE" id="PS51898">
    <property type="entry name" value="TYR_RECOMBINASE"/>
    <property type="match status" value="1"/>
</dbReference>
<dbReference type="PANTHER" id="PTHR30349:SF41">
    <property type="entry name" value="INTEGRASE_RECOMBINASE PROTEIN MJ0367-RELATED"/>
    <property type="match status" value="1"/>
</dbReference>
<sequence length="297" mass="35352">MSYLEFYKAYLVSLNKSPHTIKQYCIDIEQFISYIDKCNLSFENRIDSTVEHYIVFLSDTYRSVSSFNRKIASLKHFLFFLKSRNVIQEIPIELLIPKKLVEHNIETLQEEQMKKVINYWLNLYRRSDDEVYKWIALRNFCIVRIISELSLKPSEVVEMKWSHINDQVIRITKQKRSRRVKLSIAMLQWLYIYKKAAEDLLPANSEIDFIWLGIGNKQNEPITVKTIERLFQAISREVGFKVTATMLRYSTINNEITKKSDANLDELYNEFGYSRKSVLVDRVKRFTKNESNNIKEK</sequence>
<evidence type="ECO:0000256" key="5">
    <source>
        <dbReference type="PROSITE-ProRule" id="PRU01248"/>
    </source>
</evidence>
<keyword evidence="4" id="KW-0233">DNA recombination</keyword>
<evidence type="ECO:0000256" key="4">
    <source>
        <dbReference type="ARBA" id="ARBA00023172"/>
    </source>
</evidence>
<evidence type="ECO:0000256" key="3">
    <source>
        <dbReference type="ARBA" id="ARBA00023125"/>
    </source>
</evidence>
<dbReference type="OrthoDB" id="2607117at2"/>
<dbReference type="Pfam" id="PF02899">
    <property type="entry name" value="Phage_int_SAM_1"/>
    <property type="match status" value="1"/>
</dbReference>
<evidence type="ECO:0000256" key="2">
    <source>
        <dbReference type="ARBA" id="ARBA00022908"/>
    </source>
</evidence>
<dbReference type="PROSITE" id="PS51900">
    <property type="entry name" value="CB"/>
    <property type="match status" value="1"/>
</dbReference>
<dbReference type="CDD" id="cd00397">
    <property type="entry name" value="DNA_BRE_C"/>
    <property type="match status" value="1"/>
</dbReference>
<dbReference type="Proteomes" id="UP000276349">
    <property type="component" value="Unassembled WGS sequence"/>
</dbReference>
<comment type="similarity">
    <text evidence="1">Belongs to the 'phage' integrase family.</text>
</comment>
<dbReference type="RefSeq" id="WP_126294411.1">
    <property type="nucleotide sequence ID" value="NZ_CP185866.1"/>
</dbReference>
<dbReference type="SUPFAM" id="SSF56349">
    <property type="entry name" value="DNA breaking-rejoining enzymes"/>
    <property type="match status" value="1"/>
</dbReference>